<dbReference type="InterPro" id="IPR000477">
    <property type="entry name" value="RT_dom"/>
</dbReference>
<dbReference type="PROSITE" id="PS50878">
    <property type="entry name" value="RT_POL"/>
    <property type="match status" value="1"/>
</dbReference>
<dbReference type="Pfam" id="PF00078">
    <property type="entry name" value="RVT_1"/>
    <property type="match status" value="1"/>
</dbReference>
<keyword evidence="7" id="KW-0808">Transferase</keyword>
<dbReference type="SUPFAM" id="SSF54928">
    <property type="entry name" value="RNA-binding domain, RBD"/>
    <property type="match status" value="1"/>
</dbReference>
<dbReference type="EMBL" id="BQNB010016489">
    <property type="protein sequence ID" value="GJT52363.1"/>
    <property type="molecule type" value="Genomic_DNA"/>
</dbReference>
<keyword evidence="7" id="KW-0695">RNA-directed DNA polymerase</keyword>
<reference evidence="7" key="2">
    <citation type="submission" date="2022-01" db="EMBL/GenBank/DDBJ databases">
        <authorList>
            <person name="Yamashiro T."/>
            <person name="Shiraishi A."/>
            <person name="Satake H."/>
            <person name="Nakayama K."/>
        </authorList>
    </citation>
    <scope>NUCLEOTIDE SEQUENCE</scope>
</reference>
<keyword evidence="7" id="KW-0548">Nucleotidyltransferase</keyword>
<dbReference type="Pfam" id="PF13966">
    <property type="entry name" value="zf-RVT"/>
    <property type="match status" value="1"/>
</dbReference>
<dbReference type="SMART" id="SM00360">
    <property type="entry name" value="RRM"/>
    <property type="match status" value="1"/>
</dbReference>
<evidence type="ECO:0000259" key="5">
    <source>
        <dbReference type="PROSITE" id="PS50102"/>
    </source>
</evidence>
<dbReference type="Pfam" id="PF13359">
    <property type="entry name" value="DDE_Tnp_4"/>
    <property type="match status" value="1"/>
</dbReference>
<evidence type="ECO:0000313" key="7">
    <source>
        <dbReference type="EMBL" id="GJT52363.1"/>
    </source>
</evidence>
<accession>A0ABQ5EN49</accession>
<feature type="domain" description="RRM" evidence="5">
    <location>
        <begin position="17"/>
        <end position="94"/>
    </location>
</feature>
<protein>
    <submittedName>
        <fullName evidence="7">RNA-directed DNA polymerase, eukaryota</fullName>
    </submittedName>
</protein>
<keyword evidence="2" id="KW-0479">Metal-binding</keyword>
<feature type="domain" description="Reverse transcriptase" evidence="6">
    <location>
        <begin position="912"/>
        <end position="1160"/>
    </location>
</feature>
<dbReference type="PANTHER" id="PTHR33116">
    <property type="entry name" value="REVERSE TRANSCRIPTASE ZINC-BINDING DOMAIN-CONTAINING PROTEIN-RELATED-RELATED"/>
    <property type="match status" value="1"/>
</dbReference>
<dbReference type="Gene3D" id="3.60.10.10">
    <property type="entry name" value="Endonuclease/exonuclease/phosphatase"/>
    <property type="match status" value="1"/>
</dbReference>
<dbReference type="PROSITE" id="PS50102">
    <property type="entry name" value="RRM"/>
    <property type="match status" value="1"/>
</dbReference>
<evidence type="ECO:0000256" key="3">
    <source>
        <dbReference type="PROSITE-ProRule" id="PRU00176"/>
    </source>
</evidence>
<dbReference type="Pfam" id="PF14529">
    <property type="entry name" value="Exo_endo_phos_2"/>
    <property type="match status" value="1"/>
</dbReference>
<dbReference type="InterPro" id="IPR000504">
    <property type="entry name" value="RRM_dom"/>
</dbReference>
<dbReference type="InterPro" id="IPR026960">
    <property type="entry name" value="RVT-Znf"/>
</dbReference>
<dbReference type="InterPro" id="IPR036691">
    <property type="entry name" value="Endo/exonu/phosph_ase_sf"/>
</dbReference>
<dbReference type="Proteomes" id="UP001151760">
    <property type="component" value="Unassembled WGS sequence"/>
</dbReference>
<evidence type="ECO:0000259" key="6">
    <source>
        <dbReference type="PROSITE" id="PS50878"/>
    </source>
</evidence>
<comment type="cofactor">
    <cofactor evidence="1">
        <name>a divalent metal cation</name>
        <dbReference type="ChEBI" id="CHEBI:60240"/>
    </cofactor>
</comment>
<dbReference type="PANTHER" id="PTHR33116:SF77">
    <property type="entry name" value="RNA-DIRECTED DNA POLYMERASE"/>
    <property type="match status" value="1"/>
</dbReference>
<organism evidence="7 8">
    <name type="scientific">Tanacetum coccineum</name>
    <dbReference type="NCBI Taxonomy" id="301880"/>
    <lineage>
        <taxon>Eukaryota</taxon>
        <taxon>Viridiplantae</taxon>
        <taxon>Streptophyta</taxon>
        <taxon>Embryophyta</taxon>
        <taxon>Tracheophyta</taxon>
        <taxon>Spermatophyta</taxon>
        <taxon>Magnoliopsida</taxon>
        <taxon>eudicotyledons</taxon>
        <taxon>Gunneridae</taxon>
        <taxon>Pentapetalae</taxon>
        <taxon>asterids</taxon>
        <taxon>campanulids</taxon>
        <taxon>Asterales</taxon>
        <taxon>Asteraceae</taxon>
        <taxon>Asteroideae</taxon>
        <taxon>Anthemideae</taxon>
        <taxon>Anthemidinae</taxon>
        <taxon>Tanacetum</taxon>
    </lineage>
</organism>
<sequence>MAARARSNVDHTRLISKSIFVTNFPDNTTSKDLWEVCKGYGTVVDVFIPDRKSKAGKRFAFVRFIKVDNVDRLVGNLCTLWIGRMHLHANVARFDRPPIHSSRPNISTRPAANGASSFASILKGNPNNFNHIASSPAMVLDDECVVERDLDNFVMGEVKDFSSINNLRVLLSNEVSSMERIIWIDIEGVPLHAWSRPTFSKIGSRWGEVIELEDNKEDCFARKRICIKTKLEDNILEKFKIIVQGKIFVIRAKELFVWSPTFNDNKEVNDYSEDDSVNGAEEINGDISKQMNLDDETDIEGVSDTVFDDKADSLGHKHTQNLSPNEKENSNDPFNLYNLLNKHDKGEANSGLDSSIPFPPGFTPEREFQHVDAQEDMETFFCLNVARKVSVLAFGGCSTTNVTCFPSIDSKKKAGGSILEVIDDMIKVGQSMGFTMEGCLGSKAKKDWIKELNNKHKVNFLSVQETKLDCISDMDVKVLWGNYKFEYTISEAVGNSGGILCVWDPSVFRKEHHVVSDNFVALYGSWVSNQAKLLVVSIYAPQSITSKRSLWSYISSLISRWDGHCMVMGDFNEVRCMEDRLGSVYNAQGANEFNSFISNSGLVEIQLEGYSFTWSLQSAKKMSKLDRFFVSDGLLSLFPHLSGICLDRHLSDHRPILLREVVTDYGPSPFRVYHSWFSLQGFDQMVLETWNNIDLDDNNKMVRFKKKLQILKKEIRSWVNDCKKNQSGRLVDLRSKLCHIDKVIDQGGVNDDILLTRLDLIKKLHDIKSSEARDYMQKTKIQWVIEGDENSNFFHGIINRKRANLAIKGVMVDGEWVDDPCRVKEEIRLHFANRFRAPAANRCKLNYTFPNRLSSDQLDMLESPISRDEVRNVVWGCGENKSPGPDGFTFEFFRKFWDTLGSDFCAVVEWFFDHSSSYLIGSLYKVVTKILATRLSSIISGLISDVQTAFLPNRQILDGPFIINELLSWCKHKKQQAMVFKVDFAKAYDSIRWDFLEDVLRAFGFGSKWCSWIRGCLHSGMASVLLNGSPTSEFQFHCGLKQGDPLAPYLFILIMESLHLSLSRAIEAGIFKGIKIGSSLNISHLFYADDAVFIGEWSIANLSGITHILHCFSLLSGLSINLKKSHLLGVGIRSEDVNVAALYFGCSTMKTPFKYLGVMVGGNSSTLQAWDDTIGKLKARLSNWKLKTLSVGGRLTLLKSVLGSTPIYNMSIYKVPKSVLQTMESIRRNFFNGVQCDERKIVWIKWAKVLASKKYGGLGVSSFYALNRALLFKWVWRFISRDNSLWCRLIMSMHGSSLYKLSPFRYSTWKSIIREVHMLKDRGVDLISHCHIRVGNGLRTQFWNEVWIGDTQLRVMFPRIYALEINKDCTVADKLQFSVTSSLRRSVRGGVESSQLALLQTYIEGTLLSNMEDRWVWDLNGEGVFRVKDVRILLDECFLPKAPTATRWVKYVPIKINVFAWKVFLDRLPTRSNLQHRGVLVSDLLCPLCSSAQEDSSHLFFSCRLATDIVRLVCRWWNLSWTPLGSYADWLNWFNSIRLSSKVKDLLEGVLYITWWSVWMFRNQLLFSSKASRKDVIFDDIVLCSFTWCLSRCVLDGTLVHAVVPINEQTAYRGRGGGWCYQNVLGICDFDMIFTFVWAGWEGIAHDSRVLTEVVHNPTSGFPLPPPNKYYLCDAAYANTRGFMAPYRNTRYWLADFQRRCALTNKEKFNHAHAQLRNVIERAYGVLKARFLILKQMASYKFEVQRDVVIACFAIHNFIRKCNIQDHLFEEFDEDSIFNNEEEFEGHVEEEADATQWGAQSSQYMVDVRDEIANGP</sequence>
<dbReference type="InterPro" id="IPR027806">
    <property type="entry name" value="HARBI1_dom"/>
</dbReference>
<dbReference type="GO" id="GO:0003964">
    <property type="term" value="F:RNA-directed DNA polymerase activity"/>
    <property type="evidence" value="ECO:0007669"/>
    <property type="project" value="UniProtKB-KW"/>
</dbReference>
<feature type="region of interest" description="Disordered" evidence="4">
    <location>
        <begin position="313"/>
        <end position="334"/>
    </location>
</feature>
<evidence type="ECO:0000256" key="2">
    <source>
        <dbReference type="ARBA" id="ARBA00022723"/>
    </source>
</evidence>
<reference evidence="7" key="1">
    <citation type="journal article" date="2022" name="Int. J. Mol. Sci.">
        <title>Draft Genome of Tanacetum Coccineum: Genomic Comparison of Closely Related Tanacetum-Family Plants.</title>
        <authorList>
            <person name="Yamashiro T."/>
            <person name="Shiraishi A."/>
            <person name="Nakayama K."/>
            <person name="Satake H."/>
        </authorList>
    </citation>
    <scope>NUCLEOTIDE SEQUENCE</scope>
</reference>
<gene>
    <name evidence="7" type="ORF">Tco_0978520</name>
</gene>
<dbReference type="InterPro" id="IPR005135">
    <property type="entry name" value="Endo/exonuclease/phosphatase"/>
</dbReference>
<keyword evidence="8" id="KW-1185">Reference proteome</keyword>
<dbReference type="SUPFAM" id="SSF56219">
    <property type="entry name" value="DNase I-like"/>
    <property type="match status" value="1"/>
</dbReference>
<evidence type="ECO:0000313" key="8">
    <source>
        <dbReference type="Proteomes" id="UP001151760"/>
    </source>
</evidence>
<evidence type="ECO:0000256" key="1">
    <source>
        <dbReference type="ARBA" id="ARBA00001968"/>
    </source>
</evidence>
<dbReference type="CDD" id="cd01650">
    <property type="entry name" value="RT_nLTR_like"/>
    <property type="match status" value="1"/>
</dbReference>
<keyword evidence="3" id="KW-0694">RNA-binding</keyword>
<dbReference type="InterPro" id="IPR012677">
    <property type="entry name" value="Nucleotide-bd_a/b_plait_sf"/>
</dbReference>
<proteinExistence type="predicted"/>
<name>A0ABQ5EN49_9ASTR</name>
<evidence type="ECO:0000256" key="4">
    <source>
        <dbReference type="SAM" id="MobiDB-lite"/>
    </source>
</evidence>
<dbReference type="InterPro" id="IPR035979">
    <property type="entry name" value="RBD_domain_sf"/>
</dbReference>
<comment type="caution">
    <text evidence="7">The sequence shown here is derived from an EMBL/GenBank/DDBJ whole genome shotgun (WGS) entry which is preliminary data.</text>
</comment>
<dbReference type="CDD" id="cd00590">
    <property type="entry name" value="RRM_SF"/>
    <property type="match status" value="1"/>
</dbReference>
<dbReference type="Gene3D" id="3.30.70.330">
    <property type="match status" value="1"/>
</dbReference>
<dbReference type="Pfam" id="PF00076">
    <property type="entry name" value="RRM_1"/>
    <property type="match status" value="1"/>
</dbReference>